<dbReference type="PANTHER" id="PTHR37852">
    <property type="entry name" value="YALI0B21208P"/>
    <property type="match status" value="1"/>
</dbReference>
<dbReference type="KEGG" id="hir:HETIRDRAFT_381112"/>
<protein>
    <submittedName>
        <fullName evidence="2">Uncharacterized protein</fullName>
    </submittedName>
</protein>
<sequence length="193" mass="20703">MSGASIAESSSDSQAPYSIHVEVPPRFYVLPGAAMVVGTALGLARGSRAAGLRFLAENAHRPPTTLKGWYLYKKTKNYRMMLAGLREGGAEAAKLGITAMGWVTFEEGLKRLGWEEVSEIGAGVGTAGLFAGVYRLPLKTAYRAGILGLLIGITMRGIRYGRDQLEEEARTRAVAGAEAVGEQGQEDERDRRG</sequence>
<dbReference type="HOGENOM" id="CLU_085417_1_0_1"/>
<evidence type="ECO:0000313" key="2">
    <source>
        <dbReference type="EMBL" id="ETW83859.1"/>
    </source>
</evidence>
<dbReference type="Proteomes" id="UP000030671">
    <property type="component" value="Unassembled WGS sequence"/>
</dbReference>
<feature type="region of interest" description="Disordered" evidence="1">
    <location>
        <begin position="172"/>
        <end position="193"/>
    </location>
</feature>
<reference evidence="2 3" key="1">
    <citation type="journal article" date="2012" name="New Phytol.">
        <title>Insight into trade-off between wood decay and parasitism from the genome of a fungal forest pathogen.</title>
        <authorList>
            <person name="Olson A."/>
            <person name="Aerts A."/>
            <person name="Asiegbu F."/>
            <person name="Belbahri L."/>
            <person name="Bouzid O."/>
            <person name="Broberg A."/>
            <person name="Canback B."/>
            <person name="Coutinho P.M."/>
            <person name="Cullen D."/>
            <person name="Dalman K."/>
            <person name="Deflorio G."/>
            <person name="van Diepen L.T."/>
            <person name="Dunand C."/>
            <person name="Duplessis S."/>
            <person name="Durling M."/>
            <person name="Gonthier P."/>
            <person name="Grimwood J."/>
            <person name="Fossdal C.G."/>
            <person name="Hansson D."/>
            <person name="Henrissat B."/>
            <person name="Hietala A."/>
            <person name="Himmelstrand K."/>
            <person name="Hoffmeister D."/>
            <person name="Hogberg N."/>
            <person name="James T.Y."/>
            <person name="Karlsson M."/>
            <person name="Kohler A."/>
            <person name="Kues U."/>
            <person name="Lee Y.H."/>
            <person name="Lin Y.C."/>
            <person name="Lind M."/>
            <person name="Lindquist E."/>
            <person name="Lombard V."/>
            <person name="Lucas S."/>
            <person name="Lunden K."/>
            <person name="Morin E."/>
            <person name="Murat C."/>
            <person name="Park J."/>
            <person name="Raffaello T."/>
            <person name="Rouze P."/>
            <person name="Salamov A."/>
            <person name="Schmutz J."/>
            <person name="Solheim H."/>
            <person name="Stahlberg J."/>
            <person name="Velez H."/>
            <person name="de Vries R.P."/>
            <person name="Wiebenga A."/>
            <person name="Woodward S."/>
            <person name="Yakovlev I."/>
            <person name="Garbelotto M."/>
            <person name="Martin F."/>
            <person name="Grigoriev I.V."/>
            <person name="Stenlid J."/>
        </authorList>
    </citation>
    <scope>NUCLEOTIDE SEQUENCE [LARGE SCALE GENOMIC DNA]</scope>
    <source>
        <strain evidence="2 3">TC 32-1</strain>
    </source>
</reference>
<evidence type="ECO:0000256" key="1">
    <source>
        <dbReference type="SAM" id="MobiDB-lite"/>
    </source>
</evidence>
<dbReference type="EMBL" id="KI925456">
    <property type="protein sequence ID" value="ETW83859.1"/>
    <property type="molecule type" value="Genomic_DNA"/>
</dbReference>
<dbReference type="PANTHER" id="PTHR37852:SF1">
    <property type="entry name" value="HIG1 DOMAIN-CONTAINING PROTEIN"/>
    <property type="match status" value="1"/>
</dbReference>
<dbReference type="OrthoDB" id="5584028at2759"/>
<name>W4KDP4_HETIT</name>
<organism evidence="2 3">
    <name type="scientific">Heterobasidion irregulare (strain TC 32-1)</name>
    <dbReference type="NCBI Taxonomy" id="747525"/>
    <lineage>
        <taxon>Eukaryota</taxon>
        <taxon>Fungi</taxon>
        <taxon>Dikarya</taxon>
        <taxon>Basidiomycota</taxon>
        <taxon>Agaricomycotina</taxon>
        <taxon>Agaricomycetes</taxon>
        <taxon>Russulales</taxon>
        <taxon>Bondarzewiaceae</taxon>
        <taxon>Heterobasidion</taxon>
        <taxon>Heterobasidion annosum species complex</taxon>
    </lineage>
</organism>
<feature type="compositionally biased region" description="Low complexity" evidence="1">
    <location>
        <begin position="172"/>
        <end position="183"/>
    </location>
</feature>
<evidence type="ECO:0000313" key="3">
    <source>
        <dbReference type="Proteomes" id="UP000030671"/>
    </source>
</evidence>
<dbReference type="STRING" id="747525.W4KDP4"/>
<proteinExistence type="predicted"/>
<gene>
    <name evidence="2" type="ORF">HETIRDRAFT_381112</name>
</gene>
<dbReference type="RefSeq" id="XP_009543597.1">
    <property type="nucleotide sequence ID" value="XM_009545302.1"/>
</dbReference>
<dbReference type="GeneID" id="20672052"/>
<dbReference type="InParanoid" id="W4KDP4"/>
<dbReference type="AlphaFoldDB" id="W4KDP4"/>
<keyword evidence="3" id="KW-1185">Reference proteome</keyword>
<dbReference type="eggNOG" id="ENOG502S3TP">
    <property type="taxonomic scope" value="Eukaryota"/>
</dbReference>
<accession>W4KDP4</accession>